<dbReference type="EMBL" id="CM047899">
    <property type="protein sequence ID" value="KAJ0102641.1"/>
    <property type="molecule type" value="Genomic_DNA"/>
</dbReference>
<name>A0ACC1BUD2_9ROSI</name>
<protein>
    <submittedName>
        <fullName evidence="1">Uncharacterized protein</fullName>
    </submittedName>
</protein>
<accession>A0ACC1BUD2</accession>
<sequence>MTTSLPHLKPLKPYTLSHYSSLPRSQTQTQITHTRIPQTLTITGPTSLSGQVSISGSKNSSLSLLAATLLCSNSSLLHNVPTDLTDIQSMLSILNSVGVKTQVDVRRKRILVNSDGIRCVEPCLEEMRKIRGGFFVIGPLLARFGEAIVGLPGGCDIGERPVDLYVRGLRALGAVVELRQVVDDNVGCSLRWECSGLGLSNLASQDGKVLARAANGRGLIGGNFHLDYPSVGATETLMMAASMADGVTVLSNVAKEPEVIDLARFLNDSGACVTGAGSDKLLIKGKFKMHGAECVVSPDRIEVGTFMIAAAITRSCILISPVIPSYVSCLTDKLTISGCKITQRNHDTFQVSAVPADVGENLQGFDVKTSPFPGFPTDLQPQTMALLTTCNGLSIVEESVFDKRMGHVREMQKLGAEIHVCGSTALVFGREKGSTLHGCRVDAADLRGGVSLVLAGLAAEGTTEINGIAHVDRGYENLDAKLQFLGANIKRLIPAVSPL</sequence>
<keyword evidence="2" id="KW-1185">Reference proteome</keyword>
<comment type="caution">
    <text evidence="1">The sequence shown here is derived from an EMBL/GenBank/DDBJ whole genome shotgun (WGS) entry which is preliminary data.</text>
</comment>
<proteinExistence type="predicted"/>
<reference evidence="2" key="1">
    <citation type="journal article" date="2023" name="G3 (Bethesda)">
        <title>Genome assembly and association tests identify interacting loci associated with vigor, precocity, and sex in interspecific pistachio rootstocks.</title>
        <authorList>
            <person name="Palmer W."/>
            <person name="Jacygrad E."/>
            <person name="Sagayaradj S."/>
            <person name="Cavanaugh K."/>
            <person name="Han R."/>
            <person name="Bertier L."/>
            <person name="Beede B."/>
            <person name="Kafkas S."/>
            <person name="Golino D."/>
            <person name="Preece J."/>
            <person name="Michelmore R."/>
        </authorList>
    </citation>
    <scope>NUCLEOTIDE SEQUENCE [LARGE SCALE GENOMIC DNA]</scope>
</reference>
<dbReference type="Proteomes" id="UP001164250">
    <property type="component" value="Chromosome 3"/>
</dbReference>
<gene>
    <name evidence="1" type="ORF">Patl1_04827</name>
</gene>
<evidence type="ECO:0000313" key="1">
    <source>
        <dbReference type="EMBL" id="KAJ0102641.1"/>
    </source>
</evidence>
<evidence type="ECO:0000313" key="2">
    <source>
        <dbReference type="Proteomes" id="UP001164250"/>
    </source>
</evidence>
<organism evidence="1 2">
    <name type="scientific">Pistacia atlantica</name>
    <dbReference type="NCBI Taxonomy" id="434234"/>
    <lineage>
        <taxon>Eukaryota</taxon>
        <taxon>Viridiplantae</taxon>
        <taxon>Streptophyta</taxon>
        <taxon>Embryophyta</taxon>
        <taxon>Tracheophyta</taxon>
        <taxon>Spermatophyta</taxon>
        <taxon>Magnoliopsida</taxon>
        <taxon>eudicotyledons</taxon>
        <taxon>Gunneridae</taxon>
        <taxon>Pentapetalae</taxon>
        <taxon>rosids</taxon>
        <taxon>malvids</taxon>
        <taxon>Sapindales</taxon>
        <taxon>Anacardiaceae</taxon>
        <taxon>Pistacia</taxon>
    </lineage>
</organism>